<evidence type="ECO:0000256" key="3">
    <source>
        <dbReference type="ARBA" id="ARBA00022989"/>
    </source>
</evidence>
<gene>
    <name evidence="7" type="ORF">QE404_003613</name>
</gene>
<feature type="domain" description="ABC transmembrane type-1" evidence="6">
    <location>
        <begin position="19"/>
        <end position="338"/>
    </location>
</feature>
<dbReference type="Pfam" id="PF00664">
    <property type="entry name" value="ABC_membrane"/>
    <property type="match status" value="1"/>
</dbReference>
<feature type="transmembrane region" description="Helical" evidence="5">
    <location>
        <begin position="89"/>
        <end position="108"/>
    </location>
</feature>
<dbReference type="GO" id="GO:0005524">
    <property type="term" value="F:ATP binding"/>
    <property type="evidence" value="ECO:0007669"/>
    <property type="project" value="UniProtKB-KW"/>
</dbReference>
<feature type="transmembrane region" description="Helical" evidence="5">
    <location>
        <begin position="195"/>
        <end position="213"/>
    </location>
</feature>
<dbReference type="Gene3D" id="1.20.1560.10">
    <property type="entry name" value="ABC transporter type 1, transmembrane domain"/>
    <property type="match status" value="1"/>
</dbReference>
<dbReference type="InterPro" id="IPR003439">
    <property type="entry name" value="ABC_transporter-like_ATP-bd"/>
</dbReference>
<dbReference type="SUPFAM" id="SSF90123">
    <property type="entry name" value="ABC transporter transmembrane region"/>
    <property type="match status" value="1"/>
</dbReference>
<dbReference type="PANTHER" id="PTHR43394">
    <property type="entry name" value="ATP-DEPENDENT PERMEASE MDL1, MITOCHONDRIAL"/>
    <property type="match status" value="1"/>
</dbReference>
<evidence type="ECO:0000313" key="8">
    <source>
        <dbReference type="Proteomes" id="UP001225072"/>
    </source>
</evidence>
<feature type="transmembrane region" description="Helical" evidence="5">
    <location>
        <begin position="312"/>
        <end position="329"/>
    </location>
</feature>
<dbReference type="InterPro" id="IPR011527">
    <property type="entry name" value="ABC1_TM_dom"/>
</dbReference>
<evidence type="ECO:0000313" key="7">
    <source>
        <dbReference type="EMBL" id="MDQ1098466.1"/>
    </source>
</evidence>
<comment type="caution">
    <text evidence="7">The sequence shown here is derived from an EMBL/GenBank/DDBJ whole genome shotgun (WGS) entry which is preliminary data.</text>
</comment>
<feature type="transmembrane region" description="Helical" evidence="5">
    <location>
        <begin position="21"/>
        <end position="43"/>
    </location>
</feature>
<evidence type="ECO:0000256" key="2">
    <source>
        <dbReference type="ARBA" id="ARBA00022692"/>
    </source>
</evidence>
<dbReference type="InterPro" id="IPR036640">
    <property type="entry name" value="ABC1_TM_sf"/>
</dbReference>
<reference evidence="7 8" key="1">
    <citation type="submission" date="2023-07" db="EMBL/GenBank/DDBJ databases">
        <title>Functional and genomic diversity of the sorghum phyllosphere microbiome.</title>
        <authorList>
            <person name="Shade A."/>
        </authorList>
    </citation>
    <scope>NUCLEOTIDE SEQUENCE [LARGE SCALE GENOMIC DNA]</scope>
    <source>
        <strain evidence="7 8">SORGH_AS_1064</strain>
    </source>
</reference>
<keyword evidence="4 5" id="KW-0472">Membrane</keyword>
<comment type="subcellular location">
    <subcellularLocation>
        <location evidence="1">Cell membrane</location>
        <topology evidence="1">Multi-pass membrane protein</topology>
    </subcellularLocation>
</comment>
<proteinExistence type="predicted"/>
<dbReference type="Gene3D" id="3.40.50.300">
    <property type="entry name" value="P-loop containing nucleotide triphosphate hydrolases"/>
    <property type="match status" value="1"/>
</dbReference>
<dbReference type="InterPro" id="IPR027417">
    <property type="entry name" value="P-loop_NTPase"/>
</dbReference>
<dbReference type="CDD" id="cd18552">
    <property type="entry name" value="ABC_6TM_MsbA_like"/>
    <property type="match status" value="1"/>
</dbReference>
<organism evidence="7 8">
    <name type="scientific">Chryseobacterium camelliae</name>
    <dbReference type="NCBI Taxonomy" id="1265445"/>
    <lineage>
        <taxon>Bacteria</taxon>
        <taxon>Pseudomonadati</taxon>
        <taxon>Bacteroidota</taxon>
        <taxon>Flavobacteriia</taxon>
        <taxon>Flavobacteriales</taxon>
        <taxon>Weeksellaceae</taxon>
        <taxon>Chryseobacterium group</taxon>
        <taxon>Chryseobacterium</taxon>
    </lineage>
</organism>
<keyword evidence="7" id="KW-0067">ATP-binding</keyword>
<keyword evidence="3 5" id="KW-1133">Transmembrane helix</keyword>
<dbReference type="InterPro" id="IPR039421">
    <property type="entry name" value="Type_1_exporter"/>
</dbReference>
<evidence type="ECO:0000256" key="1">
    <source>
        <dbReference type="ARBA" id="ARBA00004651"/>
    </source>
</evidence>
<name>A0ABU0TNA8_9FLAO</name>
<accession>A0ABU0TNA8</accession>
<dbReference type="PROSITE" id="PS50929">
    <property type="entry name" value="ABC_TM1F"/>
    <property type="match status" value="1"/>
</dbReference>
<dbReference type="Pfam" id="PF00005">
    <property type="entry name" value="ABC_tran"/>
    <property type="match status" value="1"/>
</dbReference>
<dbReference type="PANTHER" id="PTHR43394:SF1">
    <property type="entry name" value="ATP-BINDING CASSETTE SUB-FAMILY B MEMBER 10, MITOCHONDRIAL"/>
    <property type="match status" value="1"/>
</dbReference>
<keyword evidence="2 5" id="KW-0812">Transmembrane</keyword>
<dbReference type="SUPFAM" id="SSF52540">
    <property type="entry name" value="P-loop containing nucleoside triphosphate hydrolases"/>
    <property type="match status" value="1"/>
</dbReference>
<dbReference type="Proteomes" id="UP001225072">
    <property type="component" value="Unassembled WGS sequence"/>
</dbReference>
<evidence type="ECO:0000259" key="6">
    <source>
        <dbReference type="PROSITE" id="PS50929"/>
    </source>
</evidence>
<evidence type="ECO:0000256" key="5">
    <source>
        <dbReference type="SAM" id="Phobius"/>
    </source>
</evidence>
<protein>
    <submittedName>
        <fullName evidence="7">Subfamily B ATP-binding cassette protein MsbA</fullName>
    </submittedName>
</protein>
<keyword evidence="7" id="KW-0547">Nucleotide-binding</keyword>
<keyword evidence="8" id="KW-1185">Reference proteome</keyword>
<sequence>MSYYKRAIDQILPYKKSIAAGIFFNILYALFNIIAMLFFMPVLNILFDKETEKIEAQPVYNGISSAAKFLKDSFNYYIQQLQVEKGPEYILLITCILFITMFFLRNIFSYLSEFYLTFSRTGVSRDFRIKLHDKILELPVSFFTNSRKGDVFARITSDVGEVESNILNSLIDIIRSPIVIIITMGYLLYSNFELTIFTLIVFPIMGTLISIIGKSLKKDTGEAQNELGKMYSFVDETLVGLKIIKIFDASPQIKKRFDEVLNTIRHLSLRLFKKKALASPVSELLGAITIGMIVYFGGRLAIQGKGLSGSEFITYIALFYTILQPLKALSSAISNLQKGEVSAKRIFEILDADFHIKEVTDAKEIKDFEQSVEFRNITFGYEEKEILKNFSISIPKGKTIALVGQSGSGKSTITNLITRFYDVNKGEILVDGENIKKIKLSSYRKLFGLVTQDNILFNDSIRNNISLGKPDASLEEIQAAAKVANAHDFIMDLPKQYDTNIGEAGGKTFRRPEAKDLYCKGCP</sequence>
<feature type="transmembrane region" description="Helical" evidence="5">
    <location>
        <begin position="276"/>
        <end position="297"/>
    </location>
</feature>
<dbReference type="EMBL" id="JAUTAL010000001">
    <property type="protein sequence ID" value="MDQ1098466.1"/>
    <property type="molecule type" value="Genomic_DNA"/>
</dbReference>
<feature type="transmembrane region" description="Helical" evidence="5">
    <location>
        <begin position="173"/>
        <end position="189"/>
    </location>
</feature>
<evidence type="ECO:0000256" key="4">
    <source>
        <dbReference type="ARBA" id="ARBA00023136"/>
    </source>
</evidence>